<feature type="transmembrane region" description="Helical" evidence="8">
    <location>
        <begin position="419"/>
        <end position="439"/>
    </location>
</feature>
<dbReference type="OrthoDB" id="9783823at2"/>
<dbReference type="PROSITE" id="PS00217">
    <property type="entry name" value="SUGAR_TRANSPORT_2"/>
    <property type="match status" value="1"/>
</dbReference>
<dbReference type="GO" id="GO:0016020">
    <property type="term" value="C:membrane"/>
    <property type="evidence" value="ECO:0007669"/>
    <property type="project" value="UniProtKB-SubCell"/>
</dbReference>
<evidence type="ECO:0000256" key="4">
    <source>
        <dbReference type="ARBA" id="ARBA00022692"/>
    </source>
</evidence>
<organism evidence="10">
    <name type="scientific">Sphingobacterium sp. (strain 21)</name>
    <dbReference type="NCBI Taxonomy" id="743722"/>
    <lineage>
        <taxon>Bacteria</taxon>
        <taxon>Pseudomonadati</taxon>
        <taxon>Bacteroidota</taxon>
        <taxon>Sphingobacteriia</taxon>
        <taxon>Sphingobacteriales</taxon>
        <taxon>Sphingobacteriaceae</taxon>
        <taxon>Sphingobacterium</taxon>
    </lineage>
</organism>
<feature type="transmembrane region" description="Helical" evidence="8">
    <location>
        <begin position="151"/>
        <end position="173"/>
    </location>
</feature>
<dbReference type="eggNOG" id="COG2814">
    <property type="taxonomic scope" value="Bacteria"/>
</dbReference>
<feature type="transmembrane region" description="Helical" evidence="8">
    <location>
        <begin position="21"/>
        <end position="51"/>
    </location>
</feature>
<feature type="transmembrane region" description="Helical" evidence="8">
    <location>
        <begin position="117"/>
        <end position="139"/>
    </location>
</feature>
<feature type="transmembrane region" description="Helical" evidence="8">
    <location>
        <begin position="185"/>
        <end position="206"/>
    </location>
</feature>
<feature type="transmembrane region" description="Helical" evidence="8">
    <location>
        <begin position="323"/>
        <end position="343"/>
    </location>
</feature>
<dbReference type="Pfam" id="PF00083">
    <property type="entry name" value="Sugar_tr"/>
    <property type="match status" value="1"/>
</dbReference>
<dbReference type="HOGENOM" id="CLU_001265_30_5_10"/>
<evidence type="ECO:0000256" key="6">
    <source>
        <dbReference type="ARBA" id="ARBA00023136"/>
    </source>
</evidence>
<dbReference type="NCBIfam" id="TIGR00879">
    <property type="entry name" value="SP"/>
    <property type="match status" value="1"/>
</dbReference>
<evidence type="ECO:0000256" key="1">
    <source>
        <dbReference type="ARBA" id="ARBA00004141"/>
    </source>
</evidence>
<keyword evidence="5 8" id="KW-1133">Transmembrane helix</keyword>
<dbReference type="SUPFAM" id="SSF103473">
    <property type="entry name" value="MFS general substrate transporter"/>
    <property type="match status" value="1"/>
</dbReference>
<dbReference type="KEGG" id="shg:Sph21_4246"/>
<reference evidence="10" key="1">
    <citation type="submission" date="2011-03" db="EMBL/GenBank/DDBJ databases">
        <title>Complete sequence of Sphingobacterium sp. 21.</title>
        <authorList>
            <consortium name="US DOE Joint Genome Institute"/>
            <person name="Lucas S."/>
            <person name="Copeland A."/>
            <person name="Lapidus A."/>
            <person name="Cheng J.-F."/>
            <person name="Goodwin L."/>
            <person name="Pitluck S."/>
            <person name="Davenport K."/>
            <person name="Detter J.C."/>
            <person name="Han C."/>
            <person name="Tapia R."/>
            <person name="Land M."/>
            <person name="Hauser L."/>
            <person name="Kyrpides N."/>
            <person name="Ivanova N."/>
            <person name="Ovchinnikova G."/>
            <person name="Pagani I."/>
            <person name="Siebers A.K."/>
            <person name="Allgaier M."/>
            <person name="Thelen M.P."/>
            <person name="Hugenholtz P."/>
            <person name="Woyke T."/>
        </authorList>
    </citation>
    <scope>NUCLEOTIDE SEQUENCE</scope>
    <source>
        <strain evidence="10">21</strain>
    </source>
</reference>
<accession>F4C4J8</accession>
<dbReference type="InterPro" id="IPR020846">
    <property type="entry name" value="MFS_dom"/>
</dbReference>
<dbReference type="PATRIC" id="fig|743722.3.peg.4521"/>
<dbReference type="InterPro" id="IPR003663">
    <property type="entry name" value="Sugar/inositol_transpt"/>
</dbReference>
<dbReference type="InterPro" id="IPR050814">
    <property type="entry name" value="Myo-inositol_Transporter"/>
</dbReference>
<dbReference type="PROSITE" id="PS50850">
    <property type="entry name" value="MFS"/>
    <property type="match status" value="1"/>
</dbReference>
<name>F4C4J8_SPHS2</name>
<keyword evidence="3 7" id="KW-0813">Transport</keyword>
<dbReference type="InterPro" id="IPR005828">
    <property type="entry name" value="MFS_sugar_transport-like"/>
</dbReference>
<feature type="transmembrane region" description="Helical" evidence="8">
    <location>
        <begin position="63"/>
        <end position="80"/>
    </location>
</feature>
<dbReference type="PANTHER" id="PTHR48020">
    <property type="entry name" value="PROTON MYO-INOSITOL COTRANSPORTER"/>
    <property type="match status" value="1"/>
</dbReference>
<keyword evidence="10" id="KW-0762">Sugar transport</keyword>
<gene>
    <name evidence="10" type="ordered locus">Sph21_4246</name>
</gene>
<evidence type="ECO:0000256" key="3">
    <source>
        <dbReference type="ARBA" id="ARBA00022448"/>
    </source>
</evidence>
<dbReference type="Gene3D" id="1.20.1250.20">
    <property type="entry name" value="MFS general substrate transporter like domains"/>
    <property type="match status" value="2"/>
</dbReference>
<feature type="transmembrane region" description="Helical" evidence="8">
    <location>
        <begin position="299"/>
        <end position="316"/>
    </location>
</feature>
<evidence type="ECO:0000256" key="7">
    <source>
        <dbReference type="RuleBase" id="RU003346"/>
    </source>
</evidence>
<dbReference type="GO" id="GO:0022857">
    <property type="term" value="F:transmembrane transporter activity"/>
    <property type="evidence" value="ECO:0007669"/>
    <property type="project" value="InterPro"/>
</dbReference>
<dbReference type="PRINTS" id="PR00171">
    <property type="entry name" value="SUGRTRNSPORT"/>
</dbReference>
<feature type="transmembrane region" description="Helical" evidence="8">
    <location>
        <begin position="92"/>
        <end position="111"/>
    </location>
</feature>
<feature type="transmembrane region" description="Helical" evidence="8">
    <location>
        <begin position="257"/>
        <end position="279"/>
    </location>
</feature>
<evidence type="ECO:0000313" key="10">
    <source>
        <dbReference type="EMBL" id="ADZ80769.1"/>
    </source>
</evidence>
<dbReference type="AlphaFoldDB" id="F4C4J8"/>
<evidence type="ECO:0000256" key="8">
    <source>
        <dbReference type="SAM" id="Phobius"/>
    </source>
</evidence>
<comment type="subcellular location">
    <subcellularLocation>
        <location evidence="1">Membrane</location>
        <topology evidence="1">Multi-pass membrane protein</topology>
    </subcellularLocation>
</comment>
<proteinExistence type="inferred from homology"/>
<keyword evidence="4 8" id="KW-0812">Transmembrane</keyword>
<dbReference type="InterPro" id="IPR005829">
    <property type="entry name" value="Sugar_transporter_CS"/>
</dbReference>
<feature type="transmembrane region" description="Helical" evidence="8">
    <location>
        <begin position="389"/>
        <end position="407"/>
    </location>
</feature>
<comment type="similarity">
    <text evidence="2 7">Belongs to the major facilitator superfamily. Sugar transporter (TC 2.A.1.1) family.</text>
</comment>
<evidence type="ECO:0000256" key="5">
    <source>
        <dbReference type="ARBA" id="ARBA00022989"/>
    </source>
</evidence>
<keyword evidence="6 8" id="KW-0472">Membrane</keyword>
<dbReference type="STRING" id="743722.Sph21_4246"/>
<feature type="transmembrane region" description="Helical" evidence="8">
    <location>
        <begin position="349"/>
        <end position="369"/>
    </location>
</feature>
<dbReference type="InterPro" id="IPR036259">
    <property type="entry name" value="MFS_trans_sf"/>
</dbReference>
<dbReference type="EMBL" id="CP002584">
    <property type="protein sequence ID" value="ADZ80769.1"/>
    <property type="molecule type" value="Genomic_DNA"/>
</dbReference>
<sequence>MFVCVYILDVCTLKPKRIMRIYLLFIIVVVSLGGFLFGFDMAVVSGIIPLIKTDFALSASQEGLFVSSALIGCIVGVAFAGKLSDRYGRKSLLIAAAALFFLSAIGCSLSPDFFTLLVARCLSGVGVGVASIVVPLYIAEVSPASLRGRMVTCYQLAVTIGILIAYLSNAAVLQYNWQWTDGSHWRMMFLMGAIPALLFWFGLYRIPESPRWLMQKGRDDRAAEVMRRLQLTEVISTASSPERMIKVSLWKPVYRQALLLGLLLPLFSQLSGINAIIYFGPTILVQSGLSLSGSLQTQIYFGLANVIFTGIAIWKVDSWGRRPLYLVGSAGATICLLLTAWFLNVNMENYGWLLALPILGFLLFFAFSIGPLKFVVASEIFPSAIRAKAMALSVLVMWIADAIVGQLTPIMLDSWGAAWTFRFFAVCCAIAFFAVYYLLPETKGKTLETIETYWQEKFNQNRRGENNNK</sequence>
<evidence type="ECO:0000259" key="9">
    <source>
        <dbReference type="PROSITE" id="PS50850"/>
    </source>
</evidence>
<dbReference type="PROSITE" id="PS00216">
    <property type="entry name" value="SUGAR_TRANSPORT_1"/>
    <property type="match status" value="2"/>
</dbReference>
<feature type="domain" description="Major facilitator superfamily (MFS) profile" evidence="9">
    <location>
        <begin position="26"/>
        <end position="443"/>
    </location>
</feature>
<dbReference type="PANTHER" id="PTHR48020:SF12">
    <property type="entry name" value="PROTON MYO-INOSITOL COTRANSPORTER"/>
    <property type="match status" value="1"/>
</dbReference>
<protein>
    <submittedName>
        <fullName evidence="10">Sugar transporter</fullName>
    </submittedName>
</protein>
<evidence type="ECO:0000256" key="2">
    <source>
        <dbReference type="ARBA" id="ARBA00010992"/>
    </source>
</evidence>